<dbReference type="Proteomes" id="UP001383192">
    <property type="component" value="Unassembled WGS sequence"/>
</dbReference>
<dbReference type="EMBL" id="JAYKXP010000015">
    <property type="protein sequence ID" value="KAK7049839.1"/>
    <property type="molecule type" value="Genomic_DNA"/>
</dbReference>
<evidence type="ECO:0000313" key="3">
    <source>
        <dbReference type="Proteomes" id="UP001383192"/>
    </source>
</evidence>
<dbReference type="PANTHER" id="PTHR12905">
    <property type="entry name" value="METALLOPHOSPHOESTERASE"/>
    <property type="match status" value="1"/>
</dbReference>
<feature type="region of interest" description="Disordered" evidence="1">
    <location>
        <begin position="1"/>
        <end position="46"/>
    </location>
</feature>
<dbReference type="InterPro" id="IPR029052">
    <property type="entry name" value="Metallo-depent_PP-like"/>
</dbReference>
<sequence>MSEPEIPQEPTLETPTTRIYTDYPGYAPKKSKHGLDDLGPTAADDGTPVMIEGPPHPGKEWTRFVCISDTHSESYPIPRGDVLLHSGDLSSWGQADQLRETIDWIASLEGFQLCLDAEWCKRYSQPSKGLSIEEREYEEAKRIITDEQLMKGIHYLEHEAYEFTTPEGKQWKVYGSPAAPQHALGAFQYRTDAEAKGVYNLIPRTTEILLTHTPPYRILDKTRKGKHAGCRVLKDKLESGKLRNLKLHVFGHIHEASGAAIMENGGVEVNAAVAWGAKPIIVDLKN</sequence>
<dbReference type="SUPFAM" id="SSF56300">
    <property type="entry name" value="Metallo-dependent phosphatases"/>
    <property type="match status" value="1"/>
</dbReference>
<evidence type="ECO:0000313" key="2">
    <source>
        <dbReference type="EMBL" id="KAK7049839.1"/>
    </source>
</evidence>
<dbReference type="InterPro" id="IPR051693">
    <property type="entry name" value="UPF0046_metallophosphoest"/>
</dbReference>
<protein>
    <recommendedName>
        <fullName evidence="4">Calcineurin-like phosphoesterase domain-containing protein</fullName>
    </recommendedName>
</protein>
<dbReference type="PANTHER" id="PTHR12905:SF0">
    <property type="entry name" value="CALCINEURIN-LIKE PHOSPHOESTERASE DOMAIN-CONTAINING PROTEIN"/>
    <property type="match status" value="1"/>
</dbReference>
<accession>A0AAW0DDN3</accession>
<proteinExistence type="predicted"/>
<evidence type="ECO:0008006" key="4">
    <source>
        <dbReference type="Google" id="ProtNLM"/>
    </source>
</evidence>
<organism evidence="2 3">
    <name type="scientific">Paramarasmius palmivorus</name>
    <dbReference type="NCBI Taxonomy" id="297713"/>
    <lineage>
        <taxon>Eukaryota</taxon>
        <taxon>Fungi</taxon>
        <taxon>Dikarya</taxon>
        <taxon>Basidiomycota</taxon>
        <taxon>Agaricomycotina</taxon>
        <taxon>Agaricomycetes</taxon>
        <taxon>Agaricomycetidae</taxon>
        <taxon>Agaricales</taxon>
        <taxon>Marasmiineae</taxon>
        <taxon>Marasmiaceae</taxon>
        <taxon>Paramarasmius</taxon>
    </lineage>
</organism>
<keyword evidence="3" id="KW-1185">Reference proteome</keyword>
<reference evidence="2 3" key="1">
    <citation type="submission" date="2024-01" db="EMBL/GenBank/DDBJ databases">
        <title>A draft genome for a cacao thread blight-causing isolate of Paramarasmius palmivorus.</title>
        <authorList>
            <person name="Baruah I.K."/>
            <person name="Bukari Y."/>
            <person name="Amoako-Attah I."/>
            <person name="Meinhardt L.W."/>
            <person name="Bailey B.A."/>
            <person name="Cohen S.P."/>
        </authorList>
    </citation>
    <scope>NUCLEOTIDE SEQUENCE [LARGE SCALE GENOMIC DNA]</scope>
    <source>
        <strain evidence="2 3">GH-12</strain>
    </source>
</reference>
<gene>
    <name evidence="2" type="ORF">VNI00_005269</name>
</gene>
<evidence type="ECO:0000256" key="1">
    <source>
        <dbReference type="SAM" id="MobiDB-lite"/>
    </source>
</evidence>
<dbReference type="AlphaFoldDB" id="A0AAW0DDN3"/>
<name>A0AAW0DDN3_9AGAR</name>
<dbReference type="CDD" id="cd07379">
    <property type="entry name" value="MPP_239FB"/>
    <property type="match status" value="1"/>
</dbReference>
<comment type="caution">
    <text evidence="2">The sequence shown here is derived from an EMBL/GenBank/DDBJ whole genome shotgun (WGS) entry which is preliminary data.</text>
</comment>
<dbReference type="Gene3D" id="3.60.21.10">
    <property type="match status" value="1"/>
</dbReference>